<feature type="compositionally biased region" description="Polar residues" evidence="1">
    <location>
        <begin position="119"/>
        <end position="131"/>
    </location>
</feature>
<feature type="compositionally biased region" description="Basic residues" evidence="1">
    <location>
        <begin position="160"/>
        <end position="175"/>
    </location>
</feature>
<evidence type="ECO:0000256" key="1">
    <source>
        <dbReference type="SAM" id="MobiDB-lite"/>
    </source>
</evidence>
<proteinExistence type="predicted"/>
<dbReference type="AlphaFoldDB" id="A0A8H5FI94"/>
<name>A0A8H5FI94_9AGAR</name>
<dbReference type="EMBL" id="JAACJK010000032">
    <property type="protein sequence ID" value="KAF5337799.1"/>
    <property type="molecule type" value="Genomic_DNA"/>
</dbReference>
<accession>A0A8H5FI94</accession>
<dbReference type="Proteomes" id="UP000541558">
    <property type="component" value="Unassembled WGS sequence"/>
</dbReference>
<reference evidence="2 3" key="1">
    <citation type="journal article" date="2020" name="ISME J.">
        <title>Uncovering the hidden diversity of litter-decomposition mechanisms in mushroom-forming fungi.</title>
        <authorList>
            <person name="Floudas D."/>
            <person name="Bentzer J."/>
            <person name="Ahren D."/>
            <person name="Johansson T."/>
            <person name="Persson P."/>
            <person name="Tunlid A."/>
        </authorList>
    </citation>
    <scope>NUCLEOTIDE SEQUENCE [LARGE SCALE GENOMIC DNA]</scope>
    <source>
        <strain evidence="2 3">CBS 175.51</strain>
    </source>
</reference>
<feature type="compositionally biased region" description="Basic and acidic residues" evidence="1">
    <location>
        <begin position="1"/>
        <end position="10"/>
    </location>
</feature>
<evidence type="ECO:0000313" key="2">
    <source>
        <dbReference type="EMBL" id="KAF5337799.1"/>
    </source>
</evidence>
<feature type="region of interest" description="Disordered" evidence="1">
    <location>
        <begin position="114"/>
        <end position="186"/>
    </location>
</feature>
<comment type="caution">
    <text evidence="2">The sequence shown here is derived from an EMBL/GenBank/DDBJ whole genome shotgun (WGS) entry which is preliminary data.</text>
</comment>
<keyword evidence="3" id="KW-1185">Reference proteome</keyword>
<feature type="region of interest" description="Disordered" evidence="1">
    <location>
        <begin position="1"/>
        <end position="51"/>
    </location>
</feature>
<organism evidence="2 3">
    <name type="scientific">Ephemerocybe angulata</name>
    <dbReference type="NCBI Taxonomy" id="980116"/>
    <lineage>
        <taxon>Eukaryota</taxon>
        <taxon>Fungi</taxon>
        <taxon>Dikarya</taxon>
        <taxon>Basidiomycota</taxon>
        <taxon>Agaricomycotina</taxon>
        <taxon>Agaricomycetes</taxon>
        <taxon>Agaricomycetidae</taxon>
        <taxon>Agaricales</taxon>
        <taxon>Agaricineae</taxon>
        <taxon>Psathyrellaceae</taxon>
        <taxon>Ephemerocybe</taxon>
    </lineage>
</organism>
<evidence type="ECO:0000313" key="3">
    <source>
        <dbReference type="Proteomes" id="UP000541558"/>
    </source>
</evidence>
<feature type="compositionally biased region" description="Basic and acidic residues" evidence="1">
    <location>
        <begin position="20"/>
        <end position="29"/>
    </location>
</feature>
<protein>
    <submittedName>
        <fullName evidence="2">Uncharacterized protein</fullName>
    </submittedName>
</protein>
<gene>
    <name evidence="2" type="ORF">D9611_014821</name>
</gene>
<feature type="region of interest" description="Disordered" evidence="1">
    <location>
        <begin position="63"/>
        <end position="84"/>
    </location>
</feature>
<feature type="compositionally biased region" description="Polar residues" evidence="1">
    <location>
        <begin position="63"/>
        <end position="78"/>
    </location>
</feature>
<feature type="compositionally biased region" description="Polar residues" evidence="1">
    <location>
        <begin position="176"/>
        <end position="186"/>
    </location>
</feature>
<sequence>MGMRVRRSEILSRGGWGKSQEGRNPQREPHRARRSQMNAISWSMEDPRRDVTGMVDNIPQLRHANSSSREQESSQVPTHSFDGKQGRVSAGVVYRGLSKAVHVWARFKKDRIAAPVARSSKSTSNPKTSGDSLPARCSTHQRQTQTSTDVPPSSSPCQAQRHHPRPHDAPRRRRNTSQTNALSATT</sequence>
<feature type="compositionally biased region" description="Polar residues" evidence="1">
    <location>
        <begin position="138"/>
        <end position="158"/>
    </location>
</feature>